<evidence type="ECO:0000256" key="1">
    <source>
        <dbReference type="ARBA" id="ARBA00004496"/>
    </source>
</evidence>
<comment type="subcellular location">
    <subcellularLocation>
        <location evidence="1">Cytoplasm</location>
    </subcellularLocation>
</comment>
<evidence type="ECO:0000313" key="8">
    <source>
        <dbReference type="EMBL" id="MBL0386922.1"/>
    </source>
</evidence>
<evidence type="ECO:0000256" key="6">
    <source>
        <dbReference type="PROSITE-ProRule" id="PRU00339"/>
    </source>
</evidence>
<comment type="caution">
    <text evidence="8">The sequence shown here is derived from an EMBL/GenBank/DDBJ whole genome shotgun (WGS) entry which is preliminary data.</text>
</comment>
<reference evidence="8 9" key="1">
    <citation type="submission" date="2021-01" db="EMBL/GenBank/DDBJ databases">
        <title>Tumebacillus sp. strain ITR2 16S ribosomal RNA gene Genome sequencing and assembly.</title>
        <authorList>
            <person name="Kang M."/>
        </authorList>
    </citation>
    <scope>NUCLEOTIDE SEQUENCE [LARGE SCALE GENOMIC DNA]</scope>
    <source>
        <strain evidence="8 9">ITR2</strain>
    </source>
</reference>
<proteinExistence type="inferred from homology"/>
<keyword evidence="9" id="KW-1185">Reference proteome</keyword>
<dbReference type="PROSITE" id="PS50943">
    <property type="entry name" value="HTH_CROC1"/>
    <property type="match status" value="1"/>
</dbReference>
<dbReference type="InterPro" id="IPR010982">
    <property type="entry name" value="Lambda_DNA-bd_dom_sf"/>
</dbReference>
<dbReference type="InterPro" id="IPR011990">
    <property type="entry name" value="TPR-like_helical_dom_sf"/>
</dbReference>
<dbReference type="SUPFAM" id="SSF48452">
    <property type="entry name" value="TPR-like"/>
    <property type="match status" value="2"/>
</dbReference>
<feature type="repeat" description="TPR" evidence="6">
    <location>
        <begin position="189"/>
        <end position="222"/>
    </location>
</feature>
<dbReference type="CDD" id="cd00093">
    <property type="entry name" value="HTH_XRE"/>
    <property type="match status" value="1"/>
</dbReference>
<keyword evidence="3" id="KW-0677">Repeat</keyword>
<gene>
    <name evidence="8" type="ORF">JJB07_09675</name>
</gene>
<dbReference type="InterPro" id="IPR001387">
    <property type="entry name" value="Cro/C1-type_HTH"/>
</dbReference>
<evidence type="ECO:0000313" key="9">
    <source>
        <dbReference type="Proteomes" id="UP000602284"/>
    </source>
</evidence>
<dbReference type="SMART" id="SM00028">
    <property type="entry name" value="TPR"/>
    <property type="match status" value="7"/>
</dbReference>
<evidence type="ECO:0000256" key="5">
    <source>
        <dbReference type="ARBA" id="ARBA00038253"/>
    </source>
</evidence>
<comment type="similarity">
    <text evidence="5">Belongs to the Rap family.</text>
</comment>
<dbReference type="InterPro" id="IPR051476">
    <property type="entry name" value="Bac_ResReg_Asp_Phosphatase"/>
</dbReference>
<dbReference type="PANTHER" id="PTHR46630">
    <property type="entry name" value="TETRATRICOPEPTIDE REPEAT PROTEIN 29"/>
    <property type="match status" value="1"/>
</dbReference>
<protein>
    <submittedName>
        <fullName evidence="8">Helix-turn-helix domain-containing protein</fullName>
    </submittedName>
</protein>
<dbReference type="Pfam" id="PF01381">
    <property type="entry name" value="HTH_3"/>
    <property type="match status" value="1"/>
</dbReference>
<dbReference type="PANTHER" id="PTHR46630:SF1">
    <property type="entry name" value="TETRATRICOPEPTIDE REPEAT PROTEIN 29"/>
    <property type="match status" value="1"/>
</dbReference>
<dbReference type="PROSITE" id="PS50005">
    <property type="entry name" value="TPR"/>
    <property type="match status" value="1"/>
</dbReference>
<evidence type="ECO:0000259" key="7">
    <source>
        <dbReference type="PROSITE" id="PS50943"/>
    </source>
</evidence>
<accession>A0ABS1J9I2</accession>
<dbReference type="InterPro" id="IPR019734">
    <property type="entry name" value="TPR_rpt"/>
</dbReference>
<evidence type="ECO:0000256" key="3">
    <source>
        <dbReference type="ARBA" id="ARBA00022737"/>
    </source>
</evidence>
<evidence type="ECO:0000256" key="2">
    <source>
        <dbReference type="ARBA" id="ARBA00022490"/>
    </source>
</evidence>
<dbReference type="Pfam" id="PF13424">
    <property type="entry name" value="TPR_12"/>
    <property type="match status" value="1"/>
</dbReference>
<keyword evidence="2" id="KW-0963">Cytoplasm</keyword>
<name>A0ABS1J9I2_9BACL</name>
<dbReference type="RefSeq" id="WP_201634230.1">
    <property type="nucleotide sequence ID" value="NZ_JAEQNB010000002.1"/>
</dbReference>
<dbReference type="Gene3D" id="1.25.40.10">
    <property type="entry name" value="Tetratricopeptide repeat domain"/>
    <property type="match status" value="3"/>
</dbReference>
<dbReference type="SUPFAM" id="SSF47413">
    <property type="entry name" value="lambda repressor-like DNA-binding domains"/>
    <property type="match status" value="1"/>
</dbReference>
<dbReference type="SMART" id="SM00530">
    <property type="entry name" value="HTH_XRE"/>
    <property type="match status" value="1"/>
</dbReference>
<sequence length="430" mass="47674">MSLGSKIRELRLKKGLTQSDLGSGLVTPSMISQIESDKANPSYKVLEAIAIRLEEPLEYLLADLESQLEHHTAHKVAKALMSSGSYDRAVDLLTVVVQNPSSNLNPVDVKIDLGKCLLELHRFDEASDVLNETVELAFARLHFQRALSALNILGALEQRRKKHHRAVYYWRKGYDLFPQLTNPEPFLQGELLNNLGSIHHDLGETHDALTYFQEAKNLLADTDNFEQIGKTYLGLALSLRQQREFDLAAEYASYAVALFESVKNVKLAIEVKRNFVTAGQSGKPSAQALNSLEECLELCESNSFTDEAATIYGDIALLHIQQKKPQLSLKASEEGLAIATAGSATAATLLRVKGLALGSLDKHSEAVRTFEQAIELYRGHDMKADVADCYSLLAEVHQKAGDVKTAYDCLRLMRKVMQESLKDRGFVFTA</sequence>
<dbReference type="EMBL" id="JAEQNB010000002">
    <property type="protein sequence ID" value="MBL0386922.1"/>
    <property type="molecule type" value="Genomic_DNA"/>
</dbReference>
<dbReference type="Gene3D" id="1.10.260.40">
    <property type="entry name" value="lambda repressor-like DNA-binding domains"/>
    <property type="match status" value="1"/>
</dbReference>
<keyword evidence="4 6" id="KW-0802">TPR repeat</keyword>
<dbReference type="Pfam" id="PF13374">
    <property type="entry name" value="TPR_10"/>
    <property type="match status" value="1"/>
</dbReference>
<organism evidence="8 9">
    <name type="scientific">Tumebacillus amylolyticus</name>
    <dbReference type="NCBI Taxonomy" id="2801339"/>
    <lineage>
        <taxon>Bacteria</taxon>
        <taxon>Bacillati</taxon>
        <taxon>Bacillota</taxon>
        <taxon>Bacilli</taxon>
        <taxon>Bacillales</taxon>
        <taxon>Alicyclobacillaceae</taxon>
        <taxon>Tumebacillus</taxon>
    </lineage>
</organism>
<evidence type="ECO:0000256" key="4">
    <source>
        <dbReference type="ARBA" id="ARBA00022803"/>
    </source>
</evidence>
<dbReference type="Proteomes" id="UP000602284">
    <property type="component" value="Unassembled WGS sequence"/>
</dbReference>
<feature type="domain" description="HTH cro/C1-type" evidence="7">
    <location>
        <begin position="7"/>
        <end position="60"/>
    </location>
</feature>